<organism evidence="1">
    <name type="scientific">marine sediment metagenome</name>
    <dbReference type="NCBI Taxonomy" id="412755"/>
    <lineage>
        <taxon>unclassified sequences</taxon>
        <taxon>metagenomes</taxon>
        <taxon>ecological metagenomes</taxon>
    </lineage>
</organism>
<dbReference type="EMBL" id="BARW01004587">
    <property type="protein sequence ID" value="GAI64692.1"/>
    <property type="molecule type" value="Genomic_DNA"/>
</dbReference>
<accession>X1Q867</accession>
<sequence>EDENKRNAINILQSSRELRQMPEINKKIQFVYAGSIGLENTVSRLNAMNTINDLFSLKVPPLSSVQAKKLVKKILTGSELIIKKDEINYLFGKIEWLIPFHIQLILNEIDKVKTDTVSASITNEIIDRAFEQALEHRNYFEHWHTRLRKAFKQENYNFTKELLNYISEYNRIDSKKIFDLAVKHKIEENYKDIVSVLVYDGYINNNNDIKIYSYNSPLLKLWWNKNVAK</sequence>
<protein>
    <submittedName>
        <fullName evidence="1">Uncharacterized protein</fullName>
    </submittedName>
</protein>
<proteinExistence type="predicted"/>
<name>X1Q867_9ZZZZ</name>
<dbReference type="AlphaFoldDB" id="X1Q867"/>
<comment type="caution">
    <text evidence="1">The sequence shown here is derived from an EMBL/GenBank/DDBJ whole genome shotgun (WGS) entry which is preliminary data.</text>
</comment>
<evidence type="ECO:0000313" key="1">
    <source>
        <dbReference type="EMBL" id="GAI64692.1"/>
    </source>
</evidence>
<feature type="non-terminal residue" evidence="1">
    <location>
        <position position="1"/>
    </location>
</feature>
<gene>
    <name evidence="1" type="ORF">S12H4_10634</name>
</gene>
<reference evidence="1" key="1">
    <citation type="journal article" date="2014" name="Front. Microbiol.">
        <title>High frequency of phylogenetically diverse reductive dehalogenase-homologous genes in deep subseafloor sedimentary metagenomes.</title>
        <authorList>
            <person name="Kawai M."/>
            <person name="Futagami T."/>
            <person name="Toyoda A."/>
            <person name="Takaki Y."/>
            <person name="Nishi S."/>
            <person name="Hori S."/>
            <person name="Arai W."/>
            <person name="Tsubouchi T."/>
            <person name="Morono Y."/>
            <person name="Uchiyama I."/>
            <person name="Ito T."/>
            <person name="Fujiyama A."/>
            <person name="Inagaki F."/>
            <person name="Takami H."/>
        </authorList>
    </citation>
    <scope>NUCLEOTIDE SEQUENCE</scope>
    <source>
        <strain evidence="1">Expedition CK06-06</strain>
    </source>
</reference>